<dbReference type="NCBIfam" id="TIGR01728">
    <property type="entry name" value="SsuA_fam"/>
    <property type="match status" value="1"/>
</dbReference>
<evidence type="ECO:0000313" key="7">
    <source>
        <dbReference type="EMBL" id="MEL5987866.1"/>
    </source>
</evidence>
<accession>A0ABU9LMJ4</accession>
<gene>
    <name evidence="7" type="ORF">AAF454_05505</name>
</gene>
<dbReference type="PANTHER" id="PTHR30024">
    <property type="entry name" value="ALIPHATIC SULFONATES-BINDING PROTEIN-RELATED"/>
    <property type="match status" value="1"/>
</dbReference>
<feature type="domain" description="Solute-binding protein family 3/N-terminal" evidence="6">
    <location>
        <begin position="38"/>
        <end position="271"/>
    </location>
</feature>
<keyword evidence="8" id="KW-1185">Reference proteome</keyword>
<dbReference type="InterPro" id="IPR015168">
    <property type="entry name" value="SsuA/THI5"/>
</dbReference>
<comment type="similarity">
    <text evidence="2">Belongs to the bacterial solute-binding protein SsuA/TauA family.</text>
</comment>
<feature type="chain" id="PRO_5046081465" evidence="5">
    <location>
        <begin position="24"/>
        <end position="324"/>
    </location>
</feature>
<reference evidence="7 8" key="1">
    <citation type="submission" date="2024-04" db="EMBL/GenBank/DDBJ databases">
        <authorList>
            <person name="Wu Y.S."/>
            <person name="Zhang L."/>
        </authorList>
    </citation>
    <scope>NUCLEOTIDE SEQUENCE [LARGE SCALE GENOMIC DNA]</scope>
    <source>
        <strain evidence="7 8">KG-01</strain>
    </source>
</reference>
<name>A0ABU9LMJ4_9BACL</name>
<dbReference type="SUPFAM" id="SSF53850">
    <property type="entry name" value="Periplasmic binding protein-like II"/>
    <property type="match status" value="1"/>
</dbReference>
<dbReference type="PROSITE" id="PS51257">
    <property type="entry name" value="PROKAR_LIPOPROTEIN"/>
    <property type="match status" value="1"/>
</dbReference>
<proteinExistence type="inferred from homology"/>
<evidence type="ECO:0000313" key="8">
    <source>
        <dbReference type="Proteomes" id="UP001398420"/>
    </source>
</evidence>
<dbReference type="Pfam" id="PF09084">
    <property type="entry name" value="NMT1"/>
    <property type="match status" value="1"/>
</dbReference>
<dbReference type="InterPro" id="IPR001638">
    <property type="entry name" value="Solute-binding_3/MltF_N"/>
</dbReference>
<feature type="signal peptide" evidence="5">
    <location>
        <begin position="1"/>
        <end position="23"/>
    </location>
</feature>
<dbReference type="SMART" id="SM00062">
    <property type="entry name" value="PBPb"/>
    <property type="match status" value="1"/>
</dbReference>
<evidence type="ECO:0000256" key="3">
    <source>
        <dbReference type="ARBA" id="ARBA00022448"/>
    </source>
</evidence>
<comment type="caution">
    <text evidence="7">The sequence shown here is derived from an EMBL/GenBank/DDBJ whole genome shotgun (WGS) entry which is preliminary data.</text>
</comment>
<comment type="subcellular location">
    <subcellularLocation>
        <location evidence="1">Periplasm</location>
    </subcellularLocation>
</comment>
<dbReference type="EMBL" id="JBCEWA010000003">
    <property type="protein sequence ID" value="MEL5987866.1"/>
    <property type="molecule type" value="Genomic_DNA"/>
</dbReference>
<dbReference type="Gene3D" id="3.40.190.10">
    <property type="entry name" value="Periplasmic binding protein-like II"/>
    <property type="match status" value="2"/>
</dbReference>
<evidence type="ECO:0000256" key="1">
    <source>
        <dbReference type="ARBA" id="ARBA00004418"/>
    </source>
</evidence>
<dbReference type="PANTHER" id="PTHR30024:SF42">
    <property type="entry name" value="ALIPHATIC SULFONATES-BINDING PROTEIN-RELATED"/>
    <property type="match status" value="1"/>
</dbReference>
<sequence length="324" mass="35893">MKKTKLTLLTVITLVLLVLTACGSKSKDTDAAADSDKVVKIGYQKGNTINILKESGYLEKNLKEKGYKVEWREFSHGGTLLEGLFTGNIDFGHAADGSGITAQAGNKPFVYVGADKPNPEGIGLLVLKDSGIKNIKELKGKKVGVLKGGNHHYLAMLAVEDAGLKVDDIEWVYLQDASQLRTAFETKAIDALGTYDPFFAGAETDLETVNLTEGKDYDYPNRTFYYANEKFNQQHPELVEVILDSIAESDEWANKNKPEVVKLVSKALGINEKVIERAIDRRTYGLDRLDEKIIKTQQAQADYYTKVGLIPQKINVSERVKDTK</sequence>
<evidence type="ECO:0000256" key="2">
    <source>
        <dbReference type="ARBA" id="ARBA00010742"/>
    </source>
</evidence>
<evidence type="ECO:0000256" key="5">
    <source>
        <dbReference type="SAM" id="SignalP"/>
    </source>
</evidence>
<keyword evidence="4 5" id="KW-0732">Signal</keyword>
<evidence type="ECO:0000256" key="4">
    <source>
        <dbReference type="ARBA" id="ARBA00022729"/>
    </source>
</evidence>
<dbReference type="Proteomes" id="UP001398420">
    <property type="component" value="Unassembled WGS sequence"/>
</dbReference>
<organism evidence="7 8">
    <name type="scientific">Kurthia gibsonii</name>
    <dbReference type="NCBI Taxonomy" id="33946"/>
    <lineage>
        <taxon>Bacteria</taxon>
        <taxon>Bacillati</taxon>
        <taxon>Bacillota</taxon>
        <taxon>Bacilli</taxon>
        <taxon>Bacillales</taxon>
        <taxon>Caryophanaceae</taxon>
        <taxon>Kurthia</taxon>
    </lineage>
</organism>
<evidence type="ECO:0000259" key="6">
    <source>
        <dbReference type="SMART" id="SM00062"/>
    </source>
</evidence>
<protein>
    <submittedName>
        <fullName evidence="7">Aliphatic sulfonate ABC transporter substrate-binding protein</fullName>
    </submittedName>
</protein>
<keyword evidence="3" id="KW-0813">Transport</keyword>
<dbReference type="RefSeq" id="WP_068456497.1">
    <property type="nucleotide sequence ID" value="NZ_JALKQX010000004.1"/>
</dbReference>
<dbReference type="InterPro" id="IPR010067">
    <property type="entry name" value="ABC_SsuA_sub-bd"/>
</dbReference>